<sequence>MPAPDPENLSLSDRYSAFIQQIVTDTLKGKIGSKEYVYRQLVIQLQAEPGTGEIFERCLMEQIRRAENQMESAPDELKQAKAQRQVRALRTLEEGWNRYQETQRTQNACSDAVAQLINADEGDRLLVLLELLDRNQTQALSSKEIISLAKELEQLGDSDGDRQMVAELHTLAAGLKQGLSVYSALDLLGWLYEKSQLGFASTTDTHNPWAYWAKQMSRPLPKRFFSEQSQNQSALSLAQEQTHLDLSAWVELMVLLQGIQEGLVSWFDQQPYNIKAGNDAAASTFLTFAIIWCELSSGFHQAEQLLPGDRDRLGNACFQIALQILRSFAQRDNFPLYGGVFASFTGKTFRETIAYLDRPLKTLEKTQEKARILTVLGYSQQWMGHRDRALILHEEALNLARQDGDRHCEVANLNHLSRLQLSQGEFLAAIDLGQRALLFSRQIGDPLGEINAIANLGYAQVRQAQQQEHIDISEIESCIERLQRAITRLEKHPDFPSAVFCTLAMGIAYLILDQSNNAQSYLEQSLALSIQLGNLELEGLSHANLGEVNYQLGQLPLAVLHTCLGMYLLEQKNSAEHKQVANLAAILKGKLGAEAFKNILQEQRSQIISRIGIDGFDYIIE</sequence>
<dbReference type="InterPro" id="IPR011990">
    <property type="entry name" value="TPR-like_helical_dom_sf"/>
</dbReference>
<dbReference type="PROSITE" id="PS00018">
    <property type="entry name" value="EF_HAND_1"/>
    <property type="match status" value="1"/>
</dbReference>
<dbReference type="PANTHER" id="PTHR10098:SF108">
    <property type="entry name" value="TETRATRICOPEPTIDE REPEAT PROTEIN 28"/>
    <property type="match status" value="1"/>
</dbReference>
<dbReference type="Gene3D" id="1.25.40.10">
    <property type="entry name" value="Tetratricopeptide repeat domain"/>
    <property type="match status" value="2"/>
</dbReference>
<protein>
    <submittedName>
        <fullName evidence="1">Tetratricopeptide repeat protein</fullName>
    </submittedName>
</protein>
<comment type="caution">
    <text evidence="1">The sequence shown here is derived from an EMBL/GenBank/DDBJ whole genome shotgun (WGS) entry which is preliminary data.</text>
</comment>
<dbReference type="InterPro" id="IPR018247">
    <property type="entry name" value="EF_Hand_1_Ca_BS"/>
</dbReference>
<dbReference type="PANTHER" id="PTHR10098">
    <property type="entry name" value="RAPSYN-RELATED"/>
    <property type="match status" value="1"/>
</dbReference>
<dbReference type="RefSeq" id="WP_283753535.1">
    <property type="nucleotide sequence ID" value="NZ_JAQOSP010000066.1"/>
</dbReference>
<organism evidence="1 2">
    <name type="scientific">Roseofilum acuticapitatum BLCC-M154</name>
    <dbReference type="NCBI Taxonomy" id="3022444"/>
    <lineage>
        <taxon>Bacteria</taxon>
        <taxon>Bacillati</taxon>
        <taxon>Cyanobacteriota</taxon>
        <taxon>Cyanophyceae</taxon>
        <taxon>Desertifilales</taxon>
        <taxon>Desertifilaceae</taxon>
        <taxon>Roseofilum</taxon>
        <taxon>Roseofilum acuticapitatum</taxon>
    </lineage>
</organism>
<evidence type="ECO:0000313" key="2">
    <source>
        <dbReference type="Proteomes" id="UP001235303"/>
    </source>
</evidence>
<reference evidence="1 2" key="1">
    <citation type="submission" date="2023-01" db="EMBL/GenBank/DDBJ databases">
        <title>Novel diversity within Roseofilum (Cyanobacteria; Desertifilaceae) from marine benthic mats with descriptions of four novel species.</title>
        <authorList>
            <person name="Wang Y."/>
            <person name="Berthold D.E."/>
            <person name="Hu J."/>
            <person name="Lefler F.W."/>
            <person name="Laughinghouse H.D. IV."/>
        </authorList>
    </citation>
    <scope>NUCLEOTIDE SEQUENCE [LARGE SCALE GENOMIC DNA]</scope>
    <source>
        <strain evidence="1 2">BLCC-M154</strain>
    </source>
</reference>
<gene>
    <name evidence="1" type="ORF">PMG71_10105</name>
</gene>
<dbReference type="Proteomes" id="UP001235303">
    <property type="component" value="Unassembled WGS sequence"/>
</dbReference>
<dbReference type="SUPFAM" id="SSF48452">
    <property type="entry name" value="TPR-like"/>
    <property type="match status" value="1"/>
</dbReference>
<keyword evidence="2" id="KW-1185">Reference proteome</keyword>
<evidence type="ECO:0000313" key="1">
    <source>
        <dbReference type="EMBL" id="MDJ1169779.1"/>
    </source>
</evidence>
<dbReference type="EMBL" id="JAQOSP010000066">
    <property type="protein sequence ID" value="MDJ1169779.1"/>
    <property type="molecule type" value="Genomic_DNA"/>
</dbReference>
<name>A0ABT7AS98_9CYAN</name>
<accession>A0ABT7AS98</accession>
<proteinExistence type="predicted"/>